<evidence type="ECO:0000256" key="1">
    <source>
        <dbReference type="ARBA" id="ARBA00022448"/>
    </source>
</evidence>
<dbReference type="InterPro" id="IPR002327">
    <property type="entry name" value="Cyt_c_1A/1B"/>
</dbReference>
<dbReference type="RefSeq" id="WP_210324246.1">
    <property type="nucleotide sequence ID" value="NZ_BMCT01000005.1"/>
</dbReference>
<feature type="signal peptide" evidence="7">
    <location>
        <begin position="1"/>
        <end position="25"/>
    </location>
</feature>
<keyword evidence="4" id="KW-0249">Electron transport</keyword>
<evidence type="ECO:0000256" key="5">
    <source>
        <dbReference type="ARBA" id="ARBA00023004"/>
    </source>
</evidence>
<dbReference type="GO" id="GO:0046872">
    <property type="term" value="F:metal ion binding"/>
    <property type="evidence" value="ECO:0007669"/>
    <property type="project" value="UniProtKB-KW"/>
</dbReference>
<name>A0A917C9L7_9HYPH</name>
<feature type="domain" description="Cytochrome c" evidence="8">
    <location>
        <begin position="53"/>
        <end position="154"/>
    </location>
</feature>
<reference evidence="9" key="2">
    <citation type="submission" date="2020-09" db="EMBL/GenBank/DDBJ databases">
        <authorList>
            <person name="Sun Q."/>
            <person name="Sedlacek I."/>
        </authorList>
    </citation>
    <scope>NUCLEOTIDE SEQUENCE</scope>
    <source>
        <strain evidence="9">CCM 7897</strain>
    </source>
</reference>
<keyword evidence="2 6" id="KW-0349">Heme</keyword>
<protein>
    <submittedName>
        <fullName evidence="9">Cytochrome c</fullName>
    </submittedName>
</protein>
<dbReference type="AlphaFoldDB" id="A0A917C9L7"/>
<evidence type="ECO:0000259" key="8">
    <source>
        <dbReference type="PROSITE" id="PS51007"/>
    </source>
</evidence>
<proteinExistence type="predicted"/>
<keyword evidence="1" id="KW-0813">Transport</keyword>
<evidence type="ECO:0000256" key="6">
    <source>
        <dbReference type="PROSITE-ProRule" id="PRU00433"/>
    </source>
</evidence>
<keyword evidence="10" id="KW-1185">Reference proteome</keyword>
<reference evidence="9" key="1">
    <citation type="journal article" date="2014" name="Int. J. Syst. Evol. Microbiol.">
        <title>Complete genome sequence of Corynebacterium casei LMG S-19264T (=DSM 44701T), isolated from a smear-ripened cheese.</title>
        <authorList>
            <consortium name="US DOE Joint Genome Institute (JGI-PGF)"/>
            <person name="Walter F."/>
            <person name="Albersmeier A."/>
            <person name="Kalinowski J."/>
            <person name="Ruckert C."/>
        </authorList>
    </citation>
    <scope>NUCLEOTIDE SEQUENCE</scope>
    <source>
        <strain evidence="9">CCM 7897</strain>
    </source>
</reference>
<dbReference type="PANTHER" id="PTHR11961">
    <property type="entry name" value="CYTOCHROME C"/>
    <property type="match status" value="1"/>
</dbReference>
<keyword evidence="3 6" id="KW-0479">Metal-binding</keyword>
<evidence type="ECO:0000256" key="3">
    <source>
        <dbReference type="ARBA" id="ARBA00022723"/>
    </source>
</evidence>
<dbReference type="Pfam" id="PF00034">
    <property type="entry name" value="Cytochrom_C"/>
    <property type="match status" value="1"/>
</dbReference>
<sequence length="156" mass="16535">MTRSRAFLVLFLLAMLAAIGALVHAARPDAGPDHWEKAAVPPGATLAQLLPHADPKAGEQLFKRCAACHSIRENGPNLNGPNLYGVMGSQVGRNSARFAYTAALQAVSARWDAARMDAWLKGPRALVPGTSMVFPGVPSPTERADLIAYLLTQGGH</sequence>
<dbReference type="Gene3D" id="1.10.760.10">
    <property type="entry name" value="Cytochrome c-like domain"/>
    <property type="match status" value="1"/>
</dbReference>
<dbReference type="GO" id="GO:0009055">
    <property type="term" value="F:electron transfer activity"/>
    <property type="evidence" value="ECO:0007669"/>
    <property type="project" value="InterPro"/>
</dbReference>
<dbReference type="InterPro" id="IPR036909">
    <property type="entry name" value="Cyt_c-like_dom_sf"/>
</dbReference>
<evidence type="ECO:0000256" key="7">
    <source>
        <dbReference type="SAM" id="SignalP"/>
    </source>
</evidence>
<dbReference type="PRINTS" id="PR00604">
    <property type="entry name" value="CYTCHRMECIAB"/>
</dbReference>
<keyword evidence="7" id="KW-0732">Signal</keyword>
<dbReference type="SUPFAM" id="SSF46626">
    <property type="entry name" value="Cytochrome c"/>
    <property type="match status" value="1"/>
</dbReference>
<evidence type="ECO:0000256" key="4">
    <source>
        <dbReference type="ARBA" id="ARBA00022982"/>
    </source>
</evidence>
<dbReference type="GO" id="GO:0020037">
    <property type="term" value="F:heme binding"/>
    <property type="evidence" value="ECO:0007669"/>
    <property type="project" value="InterPro"/>
</dbReference>
<keyword evidence="5 6" id="KW-0408">Iron</keyword>
<dbReference type="PROSITE" id="PS51007">
    <property type="entry name" value="CYTC"/>
    <property type="match status" value="1"/>
</dbReference>
<accession>A0A917C9L7</accession>
<evidence type="ECO:0000256" key="2">
    <source>
        <dbReference type="ARBA" id="ARBA00022617"/>
    </source>
</evidence>
<dbReference type="InterPro" id="IPR009056">
    <property type="entry name" value="Cyt_c-like_dom"/>
</dbReference>
<feature type="chain" id="PRO_5038008984" evidence="7">
    <location>
        <begin position="26"/>
        <end position="156"/>
    </location>
</feature>
<comment type="caution">
    <text evidence="9">The sequence shown here is derived from an EMBL/GenBank/DDBJ whole genome shotgun (WGS) entry which is preliminary data.</text>
</comment>
<dbReference type="Proteomes" id="UP000606044">
    <property type="component" value="Unassembled WGS sequence"/>
</dbReference>
<organism evidence="9 10">
    <name type="scientific">Azorhizobium oxalatiphilum</name>
    <dbReference type="NCBI Taxonomy" id="980631"/>
    <lineage>
        <taxon>Bacteria</taxon>
        <taxon>Pseudomonadati</taxon>
        <taxon>Pseudomonadota</taxon>
        <taxon>Alphaproteobacteria</taxon>
        <taxon>Hyphomicrobiales</taxon>
        <taxon>Xanthobacteraceae</taxon>
        <taxon>Azorhizobium</taxon>
    </lineage>
</organism>
<evidence type="ECO:0000313" key="10">
    <source>
        <dbReference type="Proteomes" id="UP000606044"/>
    </source>
</evidence>
<dbReference type="EMBL" id="BMCT01000005">
    <property type="protein sequence ID" value="GGF74340.1"/>
    <property type="molecule type" value="Genomic_DNA"/>
</dbReference>
<evidence type="ECO:0000313" key="9">
    <source>
        <dbReference type="EMBL" id="GGF74340.1"/>
    </source>
</evidence>
<gene>
    <name evidence="9" type="ORF">GCM10007301_37700</name>
</gene>